<organism evidence="1 2">
    <name type="scientific">Enterocloster clostridioformis</name>
    <dbReference type="NCBI Taxonomy" id="1531"/>
    <lineage>
        <taxon>Bacteria</taxon>
        <taxon>Bacillati</taxon>
        <taxon>Bacillota</taxon>
        <taxon>Clostridia</taxon>
        <taxon>Lachnospirales</taxon>
        <taxon>Lachnospiraceae</taxon>
        <taxon>Enterocloster</taxon>
    </lineage>
</organism>
<dbReference type="AlphaFoldDB" id="A0A829VNA4"/>
<evidence type="ECO:0000313" key="2">
    <source>
        <dbReference type="Proteomes" id="UP000315200"/>
    </source>
</evidence>
<proteinExistence type="predicted"/>
<protein>
    <submittedName>
        <fullName evidence="1">Uncharacterized protein</fullName>
    </submittedName>
</protein>
<dbReference type="GO" id="GO:0019450">
    <property type="term" value="P:L-cysteine catabolic process to pyruvate"/>
    <property type="evidence" value="ECO:0007669"/>
    <property type="project" value="TreeGrafter"/>
</dbReference>
<evidence type="ECO:0000313" key="1">
    <source>
        <dbReference type="EMBL" id="GEA35322.1"/>
    </source>
</evidence>
<dbReference type="InterPro" id="IPR021144">
    <property type="entry name" value="UPF0597"/>
</dbReference>
<sequence length="104" mass="11084">MASTIRNTHANIVRTARTVNGVLTPILQKEYSPTGRTALHVKLATARGAALMSACLAVDGTVLVPKDGICHATPEGAIRNMGRISNPGMAQTDRTILEIMMEKD</sequence>
<dbReference type="PANTHER" id="PTHR30501">
    <property type="entry name" value="UPF0597 PROTEIN YHAM"/>
    <property type="match status" value="1"/>
</dbReference>
<dbReference type="EMBL" id="BJLB01000001">
    <property type="protein sequence ID" value="GEA35322.1"/>
    <property type="molecule type" value="Genomic_DNA"/>
</dbReference>
<dbReference type="RefSeq" id="WP_038271085.1">
    <property type="nucleotide sequence ID" value="NZ_BJLB01000001.1"/>
</dbReference>
<accession>A0A829VNA4</accession>
<gene>
    <name evidence="1" type="ORF">Ccl03g_10350</name>
</gene>
<dbReference type="Proteomes" id="UP000315200">
    <property type="component" value="Unassembled WGS sequence"/>
</dbReference>
<name>A0A829VNA4_9FIRM</name>
<comment type="caution">
    <text evidence="1">The sequence shown here is derived from an EMBL/GenBank/DDBJ whole genome shotgun (WGS) entry which is preliminary data.</text>
</comment>
<reference evidence="1 2" key="1">
    <citation type="submission" date="2019-06" db="EMBL/GenBank/DDBJ databases">
        <title>Draft genome sequence of [Clostridium] clostridioforme NBRC 113352.</title>
        <authorList>
            <person name="Miura T."/>
            <person name="Furukawa M."/>
            <person name="Shimamura M."/>
            <person name="Ohyama Y."/>
            <person name="Yamazoe A."/>
            <person name="Kawasaki H."/>
        </authorList>
    </citation>
    <scope>NUCLEOTIDE SEQUENCE [LARGE SCALE GENOMIC DNA]</scope>
    <source>
        <strain evidence="1 2">NBRC 113352</strain>
    </source>
</reference>
<dbReference type="GO" id="GO:0080146">
    <property type="term" value="F:L-cysteine desulfhydrase activity"/>
    <property type="evidence" value="ECO:0007669"/>
    <property type="project" value="TreeGrafter"/>
</dbReference>
<dbReference type="PANTHER" id="PTHR30501:SF2">
    <property type="entry name" value="UPF0597 PROTEIN YHAM"/>
    <property type="match status" value="1"/>
</dbReference>